<keyword evidence="3" id="KW-0238">DNA-binding</keyword>
<dbReference type="PROSITE" id="PS50931">
    <property type="entry name" value="HTH_LYSR"/>
    <property type="match status" value="1"/>
</dbReference>
<dbReference type="PANTHER" id="PTHR30346">
    <property type="entry name" value="TRANSCRIPTIONAL DUAL REGULATOR HCAR-RELATED"/>
    <property type="match status" value="1"/>
</dbReference>
<dbReference type="AlphaFoldDB" id="A0A1N7KNL5"/>
<comment type="similarity">
    <text evidence="1">Belongs to the LysR transcriptional regulatory family.</text>
</comment>
<dbReference type="OrthoDB" id="7216893at2"/>
<proteinExistence type="inferred from homology"/>
<sequence length="325" mass="35254">MAVIGNNQTSPDDSLTKVVEGKPGTSAVRLNQLRYFVAAVDYGSFRKAAAALSVQESSISRRIRDLEDELGASLFMRHAGGVRLTVAGREFLRNARHALRQIDIGVTKVAAVGRAEQGLIKVGIFSSLASGFLFDLLRDFGERHPKVHVDIIDGNPPEHVAAVRKLCLDVAFITGTAAWDDCEAEHMWCEKVFVVLPDDHPLANKPDLGWADLASERFIVSDVAPGQEIHDYLVAHLAGLGRGLDIQSQQVGRDNILSLVALGRGLTLTSEATTVAQFPGVTYRELAGEILPFSMVWSAQNDNPACRRLMSLARSMTGFPGGNRV</sequence>
<keyword evidence="7" id="KW-1185">Reference proteome</keyword>
<accession>A0A1N7KNL5</accession>
<dbReference type="FunFam" id="1.10.10.10:FF:000001">
    <property type="entry name" value="LysR family transcriptional regulator"/>
    <property type="match status" value="1"/>
</dbReference>
<keyword evidence="4" id="KW-0804">Transcription</keyword>
<protein>
    <submittedName>
        <fullName evidence="6">Transcriptional regulator, LysR family</fullName>
    </submittedName>
</protein>
<evidence type="ECO:0000313" key="7">
    <source>
        <dbReference type="Proteomes" id="UP000186141"/>
    </source>
</evidence>
<dbReference type="Proteomes" id="UP000186141">
    <property type="component" value="Unassembled WGS sequence"/>
</dbReference>
<reference evidence="6 7" key="1">
    <citation type="submission" date="2017-01" db="EMBL/GenBank/DDBJ databases">
        <authorList>
            <person name="Mah S.A."/>
            <person name="Swanson W.J."/>
            <person name="Moy G.W."/>
            <person name="Vacquier V.D."/>
        </authorList>
    </citation>
    <scope>NUCLEOTIDE SEQUENCE [LARGE SCALE GENOMIC DNA]</scope>
    <source>
        <strain evidence="6 7">DSM 26375</strain>
    </source>
</reference>
<keyword evidence="2" id="KW-0805">Transcription regulation</keyword>
<dbReference type="CDD" id="cd08414">
    <property type="entry name" value="PBP2_LTTR_aromatics_like"/>
    <property type="match status" value="1"/>
</dbReference>
<dbReference type="PRINTS" id="PR00039">
    <property type="entry name" value="HTHLYSR"/>
</dbReference>
<dbReference type="GO" id="GO:0032993">
    <property type="term" value="C:protein-DNA complex"/>
    <property type="evidence" value="ECO:0007669"/>
    <property type="project" value="TreeGrafter"/>
</dbReference>
<feature type="domain" description="HTH lysR-type" evidence="5">
    <location>
        <begin position="28"/>
        <end position="85"/>
    </location>
</feature>
<dbReference type="InterPro" id="IPR005119">
    <property type="entry name" value="LysR_subst-bd"/>
</dbReference>
<dbReference type="Gene3D" id="3.40.190.10">
    <property type="entry name" value="Periplasmic binding protein-like II"/>
    <property type="match status" value="2"/>
</dbReference>
<dbReference type="PANTHER" id="PTHR30346:SF0">
    <property type="entry name" value="HCA OPERON TRANSCRIPTIONAL ACTIVATOR HCAR"/>
    <property type="match status" value="1"/>
</dbReference>
<evidence type="ECO:0000256" key="3">
    <source>
        <dbReference type="ARBA" id="ARBA00023125"/>
    </source>
</evidence>
<dbReference type="InterPro" id="IPR000847">
    <property type="entry name" value="LysR_HTH_N"/>
</dbReference>
<dbReference type="STRING" id="1086013.SAMN05421774_101572"/>
<dbReference type="Pfam" id="PF03466">
    <property type="entry name" value="LysR_substrate"/>
    <property type="match status" value="1"/>
</dbReference>
<dbReference type="GO" id="GO:0003700">
    <property type="term" value="F:DNA-binding transcription factor activity"/>
    <property type="evidence" value="ECO:0007669"/>
    <property type="project" value="InterPro"/>
</dbReference>
<dbReference type="SUPFAM" id="SSF53850">
    <property type="entry name" value="Periplasmic binding protein-like II"/>
    <property type="match status" value="1"/>
</dbReference>
<evidence type="ECO:0000313" key="6">
    <source>
        <dbReference type="EMBL" id="SIS63157.1"/>
    </source>
</evidence>
<dbReference type="Pfam" id="PF00126">
    <property type="entry name" value="HTH_1"/>
    <property type="match status" value="1"/>
</dbReference>
<dbReference type="InterPro" id="IPR036390">
    <property type="entry name" value="WH_DNA-bd_sf"/>
</dbReference>
<evidence type="ECO:0000256" key="1">
    <source>
        <dbReference type="ARBA" id="ARBA00009437"/>
    </source>
</evidence>
<dbReference type="Gene3D" id="1.10.10.10">
    <property type="entry name" value="Winged helix-like DNA-binding domain superfamily/Winged helix DNA-binding domain"/>
    <property type="match status" value="1"/>
</dbReference>
<evidence type="ECO:0000256" key="4">
    <source>
        <dbReference type="ARBA" id="ARBA00023163"/>
    </source>
</evidence>
<name>A0A1N7KNL5_9RHOB</name>
<gene>
    <name evidence="6" type="ORF">SAMN05421774_101572</name>
</gene>
<dbReference type="InterPro" id="IPR036388">
    <property type="entry name" value="WH-like_DNA-bd_sf"/>
</dbReference>
<dbReference type="RefSeq" id="WP_076528460.1">
    <property type="nucleotide sequence ID" value="NZ_BMEH01000001.1"/>
</dbReference>
<evidence type="ECO:0000256" key="2">
    <source>
        <dbReference type="ARBA" id="ARBA00023015"/>
    </source>
</evidence>
<dbReference type="SUPFAM" id="SSF46785">
    <property type="entry name" value="Winged helix' DNA-binding domain"/>
    <property type="match status" value="1"/>
</dbReference>
<evidence type="ECO:0000259" key="5">
    <source>
        <dbReference type="PROSITE" id="PS50931"/>
    </source>
</evidence>
<dbReference type="EMBL" id="FTOT01000001">
    <property type="protein sequence ID" value="SIS63157.1"/>
    <property type="molecule type" value="Genomic_DNA"/>
</dbReference>
<dbReference type="GO" id="GO:0003677">
    <property type="term" value="F:DNA binding"/>
    <property type="evidence" value="ECO:0007669"/>
    <property type="project" value="UniProtKB-KW"/>
</dbReference>
<organism evidence="6 7">
    <name type="scientific">Gemmobacter megaterium</name>
    <dbReference type="NCBI Taxonomy" id="1086013"/>
    <lineage>
        <taxon>Bacteria</taxon>
        <taxon>Pseudomonadati</taxon>
        <taxon>Pseudomonadota</taxon>
        <taxon>Alphaproteobacteria</taxon>
        <taxon>Rhodobacterales</taxon>
        <taxon>Paracoccaceae</taxon>
        <taxon>Gemmobacter</taxon>
    </lineage>
</organism>